<name>A0A835LWN9_9MAGN</name>
<feature type="compositionally biased region" description="Polar residues" evidence="1">
    <location>
        <begin position="9"/>
        <end position="32"/>
    </location>
</feature>
<evidence type="ECO:0000313" key="2">
    <source>
        <dbReference type="EMBL" id="KAF9610315.1"/>
    </source>
</evidence>
<organism evidence="2 3">
    <name type="scientific">Coptis chinensis</name>
    <dbReference type="NCBI Taxonomy" id="261450"/>
    <lineage>
        <taxon>Eukaryota</taxon>
        <taxon>Viridiplantae</taxon>
        <taxon>Streptophyta</taxon>
        <taxon>Embryophyta</taxon>
        <taxon>Tracheophyta</taxon>
        <taxon>Spermatophyta</taxon>
        <taxon>Magnoliopsida</taxon>
        <taxon>Ranunculales</taxon>
        <taxon>Ranunculaceae</taxon>
        <taxon>Coptidoideae</taxon>
        <taxon>Coptis</taxon>
    </lineage>
</organism>
<protein>
    <submittedName>
        <fullName evidence="2">Uncharacterized protein</fullName>
    </submittedName>
</protein>
<feature type="region of interest" description="Disordered" evidence="1">
    <location>
        <begin position="1"/>
        <end position="109"/>
    </location>
</feature>
<dbReference type="AlphaFoldDB" id="A0A835LWN9"/>
<feature type="compositionally biased region" description="Polar residues" evidence="1">
    <location>
        <begin position="88"/>
        <end position="97"/>
    </location>
</feature>
<evidence type="ECO:0000256" key="1">
    <source>
        <dbReference type="SAM" id="MobiDB-lite"/>
    </source>
</evidence>
<gene>
    <name evidence="2" type="ORF">IFM89_021985</name>
</gene>
<keyword evidence="3" id="KW-1185">Reference proteome</keyword>
<dbReference type="Proteomes" id="UP000631114">
    <property type="component" value="Unassembled WGS sequence"/>
</dbReference>
<accession>A0A835LWN9</accession>
<sequence>MEYSDNKSESNGNMNTGHNAKTSRENSVNDISSEVYPPPIPRQGSWMQSTELRQLKNPPPLARKPIMGNQISEKLKLGNKKHPPVKKPNTNISQYLDTSVERLLGSDQR</sequence>
<evidence type="ECO:0000313" key="3">
    <source>
        <dbReference type="Proteomes" id="UP000631114"/>
    </source>
</evidence>
<proteinExistence type="predicted"/>
<comment type="caution">
    <text evidence="2">The sequence shown here is derived from an EMBL/GenBank/DDBJ whole genome shotgun (WGS) entry which is preliminary data.</text>
</comment>
<reference evidence="2 3" key="1">
    <citation type="submission" date="2020-10" db="EMBL/GenBank/DDBJ databases">
        <title>The Coptis chinensis genome and diversification of protoberbering-type alkaloids.</title>
        <authorList>
            <person name="Wang B."/>
            <person name="Shu S."/>
            <person name="Song C."/>
            <person name="Liu Y."/>
        </authorList>
    </citation>
    <scope>NUCLEOTIDE SEQUENCE [LARGE SCALE GENOMIC DNA]</scope>
    <source>
        <strain evidence="2">HL-2020</strain>
        <tissue evidence="2">Leaf</tissue>
    </source>
</reference>
<dbReference type="EMBL" id="JADFTS010000004">
    <property type="protein sequence ID" value="KAF9610315.1"/>
    <property type="molecule type" value="Genomic_DNA"/>
</dbReference>